<dbReference type="Proteomes" id="UP000002748">
    <property type="component" value="Unassembled WGS sequence"/>
</dbReference>
<dbReference type="Pfam" id="PF11968">
    <property type="entry name" value="Bmt2"/>
    <property type="match status" value="3"/>
</dbReference>
<dbReference type="GO" id="GO:0016433">
    <property type="term" value="F:rRNA (adenine) methyltransferase activity"/>
    <property type="evidence" value="ECO:0007669"/>
    <property type="project" value="TreeGrafter"/>
</dbReference>
<evidence type="ECO:0000313" key="5">
    <source>
        <dbReference type="EMBL" id="EJT46779.1"/>
    </source>
</evidence>
<evidence type="ECO:0000256" key="2">
    <source>
        <dbReference type="ARBA" id="ARBA00022679"/>
    </source>
</evidence>
<name>J6EQL3_TRIAS</name>
<dbReference type="HOGENOM" id="CLU_041583_1_1_1"/>
<dbReference type="EMBL" id="ALBS01000276">
    <property type="protein sequence ID" value="EJT46779.1"/>
    <property type="molecule type" value="Genomic_DNA"/>
</dbReference>
<accession>J6EQL3</accession>
<dbReference type="KEGG" id="tasa:A1Q1_04457"/>
<evidence type="ECO:0000313" key="6">
    <source>
        <dbReference type="Proteomes" id="UP000002748"/>
    </source>
</evidence>
<feature type="compositionally biased region" description="Polar residues" evidence="4">
    <location>
        <begin position="12"/>
        <end position="22"/>
    </location>
</feature>
<dbReference type="VEuPathDB" id="FungiDB:A1Q1_04457"/>
<keyword evidence="3" id="KW-0949">S-adenosyl-L-methionine</keyword>
<protein>
    <submittedName>
        <fullName evidence="5">Nucleolus protein</fullName>
    </submittedName>
</protein>
<dbReference type="RefSeq" id="XP_014178298.1">
    <property type="nucleotide sequence ID" value="XM_014322823.1"/>
</dbReference>
<dbReference type="AlphaFoldDB" id="J6EQL3"/>
<keyword evidence="1" id="KW-0489">Methyltransferase</keyword>
<dbReference type="PANTHER" id="PTHR21008:SF1">
    <property type="entry name" value="25S RRNA (ADENINE(2142)-N(1))-METHYLTRANSFERASE"/>
    <property type="match status" value="1"/>
</dbReference>
<dbReference type="GeneID" id="25987970"/>
<feature type="region of interest" description="Disordered" evidence="4">
    <location>
        <begin position="1"/>
        <end position="22"/>
    </location>
</feature>
<dbReference type="OrthoDB" id="5954793at2759"/>
<reference evidence="5 6" key="1">
    <citation type="journal article" date="2012" name="Eukaryot. Cell">
        <title>Draft genome sequence of CBS 2479, the standard type strain of Trichosporon asahii.</title>
        <authorList>
            <person name="Yang R.Y."/>
            <person name="Li H.T."/>
            <person name="Zhu H."/>
            <person name="Zhou G.P."/>
            <person name="Wang M."/>
            <person name="Wang L."/>
        </authorList>
    </citation>
    <scope>NUCLEOTIDE SEQUENCE [LARGE SCALE GENOMIC DNA]</scope>
    <source>
        <strain evidence="6">ATCC 90039 / CBS 2479 / JCM 2466 / KCTC 7840 / NCYC 2677 / UAMH 7654</strain>
    </source>
</reference>
<comment type="caution">
    <text evidence="5">The sequence shown here is derived from an EMBL/GenBank/DDBJ whole genome shotgun (WGS) entry which is preliminary data.</text>
</comment>
<evidence type="ECO:0000256" key="3">
    <source>
        <dbReference type="ARBA" id="ARBA00022691"/>
    </source>
</evidence>
<dbReference type="InterPro" id="IPR021867">
    <property type="entry name" value="Bmt2/SAMTOR"/>
</dbReference>
<organism evidence="5 6">
    <name type="scientific">Trichosporon asahii var. asahii (strain ATCC 90039 / CBS 2479 / JCM 2466 / KCTC 7840 / NBRC 103889/ NCYC 2677 / UAMH 7654)</name>
    <name type="common">Yeast</name>
    <dbReference type="NCBI Taxonomy" id="1186058"/>
    <lineage>
        <taxon>Eukaryota</taxon>
        <taxon>Fungi</taxon>
        <taxon>Dikarya</taxon>
        <taxon>Basidiomycota</taxon>
        <taxon>Agaricomycotina</taxon>
        <taxon>Tremellomycetes</taxon>
        <taxon>Trichosporonales</taxon>
        <taxon>Trichosporonaceae</taxon>
        <taxon>Trichosporon</taxon>
    </lineage>
</organism>
<keyword evidence="2" id="KW-0808">Transferase</keyword>
<dbReference type="PANTHER" id="PTHR21008">
    <property type="entry name" value="S-ADENOSYLMETHIONINE SENSOR UPSTREAM OF MTORC1-RELATED"/>
    <property type="match status" value="1"/>
</dbReference>
<proteinExistence type="predicted"/>
<sequence>MPRAKRTRKQPLVSSATPTLSHKATQATISRFHTLLKRKTALERKVGNGATTSVQHELDKVNSEIETLGGLGAYQHASTLGQSSQRGGDSSKVLIKWLKELQVSIPVNYSKWILNTPIDLRSNHPDILEQDFLLRPLPKNETDRFDVISCSLVINFVPDIRDRVTAIGFRMVKQHWREGGKVAYWLFQWAPTPAPETLKRWSSKKLINDGPGRNNFSIVVPTVA</sequence>
<evidence type="ECO:0000256" key="1">
    <source>
        <dbReference type="ARBA" id="ARBA00022603"/>
    </source>
</evidence>
<gene>
    <name evidence="5" type="ORF">A1Q1_04457</name>
</gene>
<evidence type="ECO:0000256" key="4">
    <source>
        <dbReference type="SAM" id="MobiDB-lite"/>
    </source>
</evidence>
<dbReference type="GO" id="GO:0005730">
    <property type="term" value="C:nucleolus"/>
    <property type="evidence" value="ECO:0007669"/>
    <property type="project" value="TreeGrafter"/>
</dbReference>